<feature type="signal peptide" evidence="1">
    <location>
        <begin position="1"/>
        <end position="27"/>
    </location>
</feature>
<accession>A0ABT1QXS9</accession>
<sequence length="66" mass="6842">MKLPLLTTARRAAAGLLLGLAAGSAAAQVQRTFVNLGFELPSAAPSNCYFQVSEALVPGWTTTHPS</sequence>
<reference evidence="2" key="1">
    <citation type="submission" date="2022-07" db="EMBL/GenBank/DDBJ databases">
        <title>Tahibacter sp., a new gammaproteobacterium isolated from the silt sample collected at pig farm.</title>
        <authorList>
            <person name="Chen H."/>
        </authorList>
    </citation>
    <scope>NUCLEOTIDE SEQUENCE</scope>
    <source>
        <strain evidence="2">P2K</strain>
    </source>
</reference>
<evidence type="ECO:0000313" key="3">
    <source>
        <dbReference type="Proteomes" id="UP001165498"/>
    </source>
</evidence>
<gene>
    <name evidence="2" type="ORF">NM961_20455</name>
</gene>
<evidence type="ECO:0000256" key="1">
    <source>
        <dbReference type="SAM" id="SignalP"/>
    </source>
</evidence>
<organism evidence="2 3">
    <name type="scientific">Tahibacter harae</name>
    <dbReference type="NCBI Taxonomy" id="2963937"/>
    <lineage>
        <taxon>Bacteria</taxon>
        <taxon>Pseudomonadati</taxon>
        <taxon>Pseudomonadota</taxon>
        <taxon>Gammaproteobacteria</taxon>
        <taxon>Lysobacterales</taxon>
        <taxon>Rhodanobacteraceae</taxon>
        <taxon>Tahibacter</taxon>
    </lineage>
</organism>
<comment type="caution">
    <text evidence="2">The sequence shown here is derived from an EMBL/GenBank/DDBJ whole genome shotgun (WGS) entry which is preliminary data.</text>
</comment>
<feature type="chain" id="PRO_5046388537" evidence="1">
    <location>
        <begin position="28"/>
        <end position="66"/>
    </location>
</feature>
<keyword evidence="3" id="KW-1185">Reference proteome</keyword>
<name>A0ABT1QXS9_9GAMM</name>
<keyword evidence="1" id="KW-0732">Signal</keyword>
<protein>
    <submittedName>
        <fullName evidence="2">Uncharacterized protein</fullName>
    </submittedName>
</protein>
<feature type="non-terminal residue" evidence="2">
    <location>
        <position position="66"/>
    </location>
</feature>
<dbReference type="EMBL" id="JANFQO010000024">
    <property type="protein sequence ID" value="MCQ4167095.1"/>
    <property type="molecule type" value="Genomic_DNA"/>
</dbReference>
<dbReference type="Proteomes" id="UP001165498">
    <property type="component" value="Unassembled WGS sequence"/>
</dbReference>
<dbReference type="RefSeq" id="WP_255916281.1">
    <property type="nucleotide sequence ID" value="NZ_JANFQO010000024.1"/>
</dbReference>
<proteinExistence type="predicted"/>
<evidence type="ECO:0000313" key="2">
    <source>
        <dbReference type="EMBL" id="MCQ4167095.1"/>
    </source>
</evidence>